<proteinExistence type="predicted"/>
<dbReference type="AlphaFoldDB" id="A0A4S8MC33"/>
<dbReference type="Proteomes" id="UP000297245">
    <property type="component" value="Unassembled WGS sequence"/>
</dbReference>
<evidence type="ECO:0000313" key="1">
    <source>
        <dbReference type="EMBL" id="THU99533.1"/>
    </source>
</evidence>
<evidence type="ECO:0000313" key="2">
    <source>
        <dbReference type="Proteomes" id="UP000297245"/>
    </source>
</evidence>
<sequence length="194" mass="22376">MSAIEELLSLQRGYDWLRPKALQFTKLSYKWRKTSKLSTLPFSNPQISATCHLSWKQSLAIGTVYPHIGYSLFLCSPFCEAILIWYYPRRRKSQVSGPDRWNSGTLEETFIYLFYRMQECRYLNGMFDRVSKHAAGFAYRGSKKAHGADYSDLGSNAHARGLQCWWSRMLLALDLERIGDFYVACPCISASLLL</sequence>
<name>A0A4S8MC33_DENBC</name>
<reference evidence="1 2" key="1">
    <citation type="journal article" date="2019" name="Nat. Ecol. Evol.">
        <title>Megaphylogeny resolves global patterns of mushroom evolution.</title>
        <authorList>
            <person name="Varga T."/>
            <person name="Krizsan K."/>
            <person name="Foldi C."/>
            <person name="Dima B."/>
            <person name="Sanchez-Garcia M."/>
            <person name="Sanchez-Ramirez S."/>
            <person name="Szollosi G.J."/>
            <person name="Szarkandi J.G."/>
            <person name="Papp V."/>
            <person name="Albert L."/>
            <person name="Andreopoulos W."/>
            <person name="Angelini C."/>
            <person name="Antonin V."/>
            <person name="Barry K.W."/>
            <person name="Bougher N.L."/>
            <person name="Buchanan P."/>
            <person name="Buyck B."/>
            <person name="Bense V."/>
            <person name="Catcheside P."/>
            <person name="Chovatia M."/>
            <person name="Cooper J."/>
            <person name="Damon W."/>
            <person name="Desjardin D."/>
            <person name="Finy P."/>
            <person name="Geml J."/>
            <person name="Haridas S."/>
            <person name="Hughes K."/>
            <person name="Justo A."/>
            <person name="Karasinski D."/>
            <person name="Kautmanova I."/>
            <person name="Kiss B."/>
            <person name="Kocsube S."/>
            <person name="Kotiranta H."/>
            <person name="LaButti K.M."/>
            <person name="Lechner B.E."/>
            <person name="Liimatainen K."/>
            <person name="Lipzen A."/>
            <person name="Lukacs Z."/>
            <person name="Mihaltcheva S."/>
            <person name="Morgado L.N."/>
            <person name="Niskanen T."/>
            <person name="Noordeloos M.E."/>
            <person name="Ohm R.A."/>
            <person name="Ortiz-Santana B."/>
            <person name="Ovrebo C."/>
            <person name="Racz N."/>
            <person name="Riley R."/>
            <person name="Savchenko A."/>
            <person name="Shiryaev A."/>
            <person name="Soop K."/>
            <person name="Spirin V."/>
            <person name="Szebenyi C."/>
            <person name="Tomsovsky M."/>
            <person name="Tulloss R.E."/>
            <person name="Uehling J."/>
            <person name="Grigoriev I.V."/>
            <person name="Vagvolgyi C."/>
            <person name="Papp T."/>
            <person name="Martin F.M."/>
            <person name="Miettinen O."/>
            <person name="Hibbett D.S."/>
            <person name="Nagy L.G."/>
        </authorList>
    </citation>
    <scope>NUCLEOTIDE SEQUENCE [LARGE SCALE GENOMIC DNA]</scope>
    <source>
        <strain evidence="1 2">CBS 962.96</strain>
    </source>
</reference>
<organism evidence="1 2">
    <name type="scientific">Dendrothele bispora (strain CBS 962.96)</name>
    <dbReference type="NCBI Taxonomy" id="1314807"/>
    <lineage>
        <taxon>Eukaryota</taxon>
        <taxon>Fungi</taxon>
        <taxon>Dikarya</taxon>
        <taxon>Basidiomycota</taxon>
        <taxon>Agaricomycotina</taxon>
        <taxon>Agaricomycetes</taxon>
        <taxon>Agaricomycetidae</taxon>
        <taxon>Agaricales</taxon>
        <taxon>Agaricales incertae sedis</taxon>
        <taxon>Dendrothele</taxon>
    </lineage>
</organism>
<protein>
    <submittedName>
        <fullName evidence="1">Uncharacterized protein</fullName>
    </submittedName>
</protein>
<dbReference type="EMBL" id="ML179118">
    <property type="protein sequence ID" value="THU99533.1"/>
    <property type="molecule type" value="Genomic_DNA"/>
</dbReference>
<accession>A0A4S8MC33</accession>
<keyword evidence="2" id="KW-1185">Reference proteome</keyword>
<gene>
    <name evidence="1" type="ORF">K435DRAFT_855628</name>
</gene>